<evidence type="ECO:0000256" key="1">
    <source>
        <dbReference type="SAM" id="MobiDB-lite"/>
    </source>
</evidence>
<feature type="region of interest" description="Disordered" evidence="1">
    <location>
        <begin position="1"/>
        <end position="24"/>
    </location>
</feature>
<dbReference type="RefSeq" id="WP_322468496.1">
    <property type="nucleotide sequence ID" value="NZ_JAXOJX010000106.1"/>
</dbReference>
<keyword evidence="4" id="KW-1185">Reference proteome</keyword>
<organism evidence="3 4">
    <name type="scientific">Azohydromonas lata</name>
    <dbReference type="NCBI Taxonomy" id="45677"/>
    <lineage>
        <taxon>Bacteria</taxon>
        <taxon>Pseudomonadati</taxon>
        <taxon>Pseudomonadota</taxon>
        <taxon>Betaproteobacteria</taxon>
        <taxon>Burkholderiales</taxon>
        <taxon>Sphaerotilaceae</taxon>
        <taxon>Azohydromonas</taxon>
    </lineage>
</organism>
<evidence type="ECO:0000313" key="3">
    <source>
        <dbReference type="EMBL" id="MDZ5461288.1"/>
    </source>
</evidence>
<proteinExistence type="predicted"/>
<keyword evidence="2" id="KW-0472">Membrane</keyword>
<keyword evidence="2" id="KW-1133">Transmembrane helix</keyword>
<reference evidence="3 4" key="1">
    <citation type="submission" date="2023-11" db="EMBL/GenBank/DDBJ databases">
        <title>Draft genome of Azohydromonas lata strain H1 (DSM1123), a polyhydroxyalkanoate producer.</title>
        <authorList>
            <person name="Traversa D."/>
            <person name="D'Addabbo P."/>
            <person name="Pazzani C."/>
            <person name="Manzari C."/>
            <person name="Chiara M."/>
            <person name="Scrascia M."/>
        </authorList>
    </citation>
    <scope>NUCLEOTIDE SEQUENCE [LARGE SCALE GENOMIC DNA]</scope>
    <source>
        <strain evidence="3 4">H1</strain>
    </source>
</reference>
<evidence type="ECO:0000313" key="4">
    <source>
        <dbReference type="Proteomes" id="UP001293718"/>
    </source>
</evidence>
<dbReference type="EMBL" id="JAXOJX010000106">
    <property type="protein sequence ID" value="MDZ5461288.1"/>
    <property type="molecule type" value="Genomic_DNA"/>
</dbReference>
<evidence type="ECO:0000256" key="2">
    <source>
        <dbReference type="SAM" id="Phobius"/>
    </source>
</evidence>
<name>A0ABU5IQW1_9BURK</name>
<accession>A0ABU5IQW1</accession>
<protein>
    <submittedName>
        <fullName evidence="3">Uncharacterized protein</fullName>
    </submittedName>
</protein>
<sequence length="560" mass="61377">MRHELHIGAPRDIAAPLAPDQDGPPALLQRSDADFIGSTLQQLRSSEGRGALRQLLATATDAQGTRKLFQPVQRQFHLALAELWCARTGTPRLDPRRIASAGLVIRRVRQDAQGREVLEGWMKAGGRLRGWVPIVRLGEDGADPRAELRLPAPGVGVAANATLGRELRRLALEREDAVLDEQFTPAFVAPPDVCAEANKTLVYAMVPTTSSEIASVPATPQDAFGDGFHADDPDFVQHLVEPLRGQAMDFVLPGETVRPQWFEAAEAPGTQPPKDLPASHWSTLQTDAGRLGMRRFTLLLRQLAAEFDAFGDSAGGQAVFAELQRIQLPLPPRQQEDGSLLQRFTAAGDFLKAAYRVVIEQDVSGGQPEMPQSWPAAADADARRLRQQLAAAVRERFVAMKGSPGRYDEPGARYRLRLFVRLKPEPGTEGWCRGHTLWSGYSEPFVIAPWYEGGGAPPVQVPLPDPTDRDFLRSLKPNVAFVVPPSLQNLLNGNPKDLMDGKGDTKGPALGWICGFNIPLITICAFIVLSIFFSLFNLIFWWLPFLKICIPFPKRSGGNG</sequence>
<keyword evidence="2" id="KW-0812">Transmembrane</keyword>
<dbReference type="Proteomes" id="UP001293718">
    <property type="component" value="Unassembled WGS sequence"/>
</dbReference>
<feature type="transmembrane region" description="Helical" evidence="2">
    <location>
        <begin position="520"/>
        <end position="546"/>
    </location>
</feature>
<gene>
    <name evidence="3" type="ORF">SM757_32410</name>
</gene>
<comment type="caution">
    <text evidence="3">The sequence shown here is derived from an EMBL/GenBank/DDBJ whole genome shotgun (WGS) entry which is preliminary data.</text>
</comment>